<sequence>MLAACRNIWIKLGLAALIAAGAAAASAGQADAAEPFELYTTYVNLAAPPGESITYSVEAINRSDATKVFPITLETNGNNWEYKITSGGRTVREIAVKPDESESFNVQIEVPLEVNKGEYRFTVVAGNLARLPLVINVTEQGTFASEWTVEQPNMEGYADDTFTFSTELRNRTAEEQTYALAAAVQPGWDARFSVSGDSVRSVTVEPNATKTISVQIIPPESIEAGTYQIPVAATNNSTQAETTLEVVITGTYGIDLTTADERLNTKIKAGGTRTVDLVVKNTGTAKLEDVSLTSNSPVDWEVTFEPSKITSIEPGQTATVQATIKSTDKALAGDYEVDITARSAQKSDTIALRVAVQSSVLWGWIGILIVIAVAGGVYYLYRKYGRR</sequence>
<dbReference type="Gene3D" id="2.60.40.10">
    <property type="entry name" value="Immunoglobulins"/>
    <property type="match status" value="3"/>
</dbReference>
<dbReference type="EMBL" id="CAJRAY010000070">
    <property type="protein sequence ID" value="CAG5090021.1"/>
    <property type="molecule type" value="Genomic_DNA"/>
</dbReference>
<feature type="signal peptide" evidence="2">
    <location>
        <begin position="1"/>
        <end position="32"/>
    </location>
</feature>
<dbReference type="PANTHER" id="PTHR39198:SF1">
    <property type="entry name" value="ALPHA-GALACTOSIDASE NEW3 DOMAIN-CONTAINING PROTEIN"/>
    <property type="match status" value="1"/>
</dbReference>
<comment type="caution">
    <text evidence="4">The sequence shown here is derived from an EMBL/GenBank/DDBJ whole genome shotgun (WGS) entry which is preliminary data.</text>
</comment>
<feature type="chain" id="PRO_5047119183" evidence="2">
    <location>
        <begin position="33"/>
        <end position="387"/>
    </location>
</feature>
<dbReference type="Pfam" id="PF10633">
    <property type="entry name" value="NPCBM_assoc"/>
    <property type="match status" value="1"/>
</dbReference>
<evidence type="ECO:0000256" key="1">
    <source>
        <dbReference type="SAM" id="Phobius"/>
    </source>
</evidence>
<keyword evidence="1" id="KW-1133">Transmembrane helix</keyword>
<name>A0ABM8V6G6_THEXY</name>
<dbReference type="InterPro" id="IPR018905">
    <property type="entry name" value="A-galactase_NEW3"/>
</dbReference>
<gene>
    <name evidence="4" type="primary">txxe 1905</name>
    <name evidence="4" type="ORF">TXXE_13730</name>
</gene>
<evidence type="ECO:0000313" key="5">
    <source>
        <dbReference type="Proteomes" id="UP000681526"/>
    </source>
</evidence>
<keyword evidence="2" id="KW-0732">Signal</keyword>
<dbReference type="Proteomes" id="UP000681526">
    <property type="component" value="Unassembled WGS sequence"/>
</dbReference>
<protein>
    <submittedName>
        <fullName evidence="4">S-layer domain-containing protein</fullName>
    </submittedName>
</protein>
<evidence type="ECO:0000259" key="3">
    <source>
        <dbReference type="Pfam" id="PF10633"/>
    </source>
</evidence>
<dbReference type="InterPro" id="IPR013783">
    <property type="entry name" value="Ig-like_fold"/>
</dbReference>
<keyword evidence="5" id="KW-1185">Reference proteome</keyword>
<accession>A0ABM8V6G6</accession>
<keyword evidence="1" id="KW-0472">Membrane</keyword>
<keyword evidence="1" id="KW-0812">Transmembrane</keyword>
<dbReference type="PANTHER" id="PTHR39198">
    <property type="entry name" value="HYPOTHETICAL MEMBRANE PROTEIN, CONSERVED"/>
    <property type="match status" value="1"/>
</dbReference>
<dbReference type="RefSeq" id="WP_213485057.1">
    <property type="nucleotide sequence ID" value="NZ_CAJRAY010000070.1"/>
</dbReference>
<evidence type="ECO:0000256" key="2">
    <source>
        <dbReference type="SAM" id="SignalP"/>
    </source>
</evidence>
<feature type="transmembrane region" description="Helical" evidence="1">
    <location>
        <begin position="361"/>
        <end position="381"/>
    </location>
</feature>
<proteinExistence type="predicted"/>
<reference evidence="4 5" key="1">
    <citation type="submission" date="2021-04" db="EMBL/GenBank/DDBJ databases">
        <authorList>
            <person name="Rakotoarivonina H."/>
        </authorList>
    </citation>
    <scope>NUCLEOTIDE SEQUENCE [LARGE SCALE GENOMIC DNA]</scope>
    <source>
        <strain evidence="4 5">XE</strain>
    </source>
</reference>
<feature type="domain" description="Alpha-galactosidase NEW3" evidence="3">
    <location>
        <begin position="268"/>
        <end position="342"/>
    </location>
</feature>
<evidence type="ECO:0000313" key="4">
    <source>
        <dbReference type="EMBL" id="CAG5090021.1"/>
    </source>
</evidence>
<organism evidence="4 5">
    <name type="scientific">Thermobacillus xylanilyticus</name>
    <dbReference type="NCBI Taxonomy" id="76633"/>
    <lineage>
        <taxon>Bacteria</taxon>
        <taxon>Bacillati</taxon>
        <taxon>Bacillota</taxon>
        <taxon>Bacilli</taxon>
        <taxon>Bacillales</taxon>
        <taxon>Paenibacillaceae</taxon>
        <taxon>Thermobacillus</taxon>
    </lineage>
</organism>